<keyword evidence="2 5" id="KW-0732">Signal</keyword>
<dbReference type="GeneID" id="108743163"/>
<keyword evidence="3" id="KW-0325">Glycoprotein</keyword>
<name>A0A1W4XMX0_AGRPL</name>
<comment type="similarity">
    <text evidence="1">Belongs to the type-B carboxylesterase/lipase family.</text>
</comment>
<organism evidence="7 8">
    <name type="scientific">Agrilus planipennis</name>
    <name type="common">Emerald ash borer</name>
    <name type="synonym">Agrilus marcopoli</name>
    <dbReference type="NCBI Taxonomy" id="224129"/>
    <lineage>
        <taxon>Eukaryota</taxon>
        <taxon>Metazoa</taxon>
        <taxon>Ecdysozoa</taxon>
        <taxon>Arthropoda</taxon>
        <taxon>Hexapoda</taxon>
        <taxon>Insecta</taxon>
        <taxon>Pterygota</taxon>
        <taxon>Neoptera</taxon>
        <taxon>Endopterygota</taxon>
        <taxon>Coleoptera</taxon>
        <taxon>Polyphaga</taxon>
        <taxon>Elateriformia</taxon>
        <taxon>Buprestoidea</taxon>
        <taxon>Buprestidae</taxon>
        <taxon>Agrilinae</taxon>
        <taxon>Agrilus</taxon>
    </lineage>
</organism>
<dbReference type="InterPro" id="IPR029058">
    <property type="entry name" value="AB_hydrolase_fold"/>
</dbReference>
<proteinExistence type="inferred from homology"/>
<evidence type="ECO:0000256" key="1">
    <source>
        <dbReference type="ARBA" id="ARBA00005964"/>
    </source>
</evidence>
<dbReference type="FunCoup" id="A0A1W4XMX0">
    <property type="interactions" value="1"/>
</dbReference>
<evidence type="ECO:0000259" key="6">
    <source>
        <dbReference type="Pfam" id="PF00135"/>
    </source>
</evidence>
<dbReference type="InterPro" id="IPR002018">
    <property type="entry name" value="CarbesteraseB"/>
</dbReference>
<evidence type="ECO:0000256" key="5">
    <source>
        <dbReference type="SAM" id="SignalP"/>
    </source>
</evidence>
<feature type="compositionally biased region" description="Low complexity" evidence="4">
    <location>
        <begin position="1279"/>
        <end position="1289"/>
    </location>
</feature>
<dbReference type="Gene3D" id="3.40.50.1820">
    <property type="entry name" value="alpha/beta hydrolase"/>
    <property type="match status" value="1"/>
</dbReference>
<dbReference type="InParanoid" id="A0A1W4XMX0"/>
<keyword evidence="7" id="KW-1185">Reference proteome</keyword>
<reference evidence="8" key="1">
    <citation type="submission" date="2025-08" db="UniProtKB">
        <authorList>
            <consortium name="RefSeq"/>
        </authorList>
    </citation>
    <scope>IDENTIFICATION</scope>
    <source>
        <tissue evidence="8">Entire body</tissue>
    </source>
</reference>
<protein>
    <submittedName>
        <fullName evidence="8">Neuroligin-4, Y-linked isoform X1</fullName>
    </submittedName>
</protein>
<dbReference type="STRING" id="224129.A0A1W4XMX0"/>
<dbReference type="OrthoDB" id="3200163at2759"/>
<evidence type="ECO:0000313" key="7">
    <source>
        <dbReference type="Proteomes" id="UP000192223"/>
    </source>
</evidence>
<feature type="region of interest" description="Disordered" evidence="4">
    <location>
        <begin position="1150"/>
        <end position="1297"/>
    </location>
</feature>
<evidence type="ECO:0000313" key="8">
    <source>
        <dbReference type="RefSeq" id="XP_018334127.1"/>
    </source>
</evidence>
<feature type="domain" description="Carboxylesterase type B" evidence="6">
    <location>
        <begin position="35"/>
        <end position="590"/>
    </location>
</feature>
<feature type="compositionally biased region" description="Polar residues" evidence="4">
    <location>
        <begin position="1218"/>
        <end position="1235"/>
    </location>
</feature>
<dbReference type="PROSITE" id="PS00941">
    <property type="entry name" value="CARBOXYLESTERASE_B_2"/>
    <property type="match status" value="1"/>
</dbReference>
<dbReference type="InterPro" id="IPR051093">
    <property type="entry name" value="Neuroligin/BSAL"/>
</dbReference>
<feature type="signal peptide" evidence="5">
    <location>
        <begin position="1"/>
        <end position="27"/>
    </location>
</feature>
<feature type="compositionally biased region" description="Polar residues" evidence="4">
    <location>
        <begin position="823"/>
        <end position="848"/>
    </location>
</feature>
<dbReference type="InterPro" id="IPR019819">
    <property type="entry name" value="Carboxylesterase_B_CS"/>
</dbReference>
<dbReference type="KEGG" id="apln:108743163"/>
<dbReference type="Proteomes" id="UP000192223">
    <property type="component" value="Unplaced"/>
</dbReference>
<evidence type="ECO:0000256" key="2">
    <source>
        <dbReference type="ARBA" id="ARBA00022729"/>
    </source>
</evidence>
<feature type="region of interest" description="Disordered" evidence="4">
    <location>
        <begin position="788"/>
        <end position="886"/>
    </location>
</feature>
<feature type="chain" id="PRO_5010740178" evidence="5">
    <location>
        <begin position="28"/>
        <end position="1297"/>
    </location>
</feature>
<accession>A0A1W4XMX0</accession>
<sequence length="1297" mass="146563">MAFSVCNLFFTIIVLVTLVIVLPKIDASNVVRYTRIIKLKQGKLQGIVVEARMSRQLPDVEQYLGIPYAAAPVGKLRFMPPGSAPQWKQKLKIADSFGPVCPQRFPNKRNMPPERQEYFQRIERHLRNQSEDCLYLNIYSPVQDPDNPRMYPVMVYLHGGDFEWDAGSTYDGSVLAAYGHVIVITLNFRLGILGFLKPGLEDESRSNFGLIDQIAALLWIQDNIDKFGGDPNSVTLFGQGSGAVCANFLMMSPMIIKEGDKLLFHRAILMSGTALSDWALVKNPTHVTLQVAKAVRCPSNGKELEECLRKRRLEDLMDISISIPEYQTPFGPIIDQTVIPNYPKHIMSAYNDIFKRFELIYGVMEVESAHLLNTVAMAAGMLQEETNSELRKYFETKFEANVGFILAHTLSAYSRFVGTDNKLNSYDGQSYDSAFLNRDYLLNILSDVRTVAPVTLMAKLHSALNLNSYFYVFGHKTASNYYYRTKSIPGDELPYVFGVPIDGPRIHFQDRYSEEEQIFSEVVMTYFTNFAHTGDPNIPRRNDFYTMHPLDWKRFSVDWINYDSQGEPFMYLKIPPQIGFHYRHREVAYWNEEMPKLLEERKEMKIAGHALPGLNPPPVVIPRTFPGSFSPKQNMTYGGELMEETERIQNEDISRSVLSTEPSNNGTVRIVIAVGTLFLLTNVVILALLYYKCVRLKKRDRNRSTEMVRVRNDELFDPDFEGGQPAVKKKYAGCRLMKMITKSNKSEDTYEAVKINEGVCSTSKLKLIRQMSSSTIDPHSKVRDWISQEVAQKGSPRSVRKSKIGNHSKQNSVGRNEPISGSDILQNADSTSTINRSPTRPVSPTENTSDMKEHNNSKLSNSTSAHKPPSRKFFSKSHVRSISKTEKVSVAVDATPSGRGSSVLRQQPIELTKSFEFNRSFDHQEDSETNLRRSATLDDVNRFSNNDSLRRSSTSINLKIPENGWDLGQPTIVKIEHHHSKSDPVRDTEMIFPRIGVPLKRLRSFDPQQDVNVTSRDDVSEQLPPLTHEQQLMTIKRRNFPKVLPDHPGRRMSMPTSNQLFHTIPEAGFISSLSQPTSPNRLNCRFPPAPPPRTTSSLGRNSNRHTLIHSHAVLAEEPPEIPEPEITCNNLYVGPLLPVKGIKKPNPFVSTSENRLNTQPIYDNLNPKTTPSSETTNKTINPDNSVIRLEPKIITKPSTLRKPRDLPRNKNVPRVTLGDSNLRTTMLTKQSSLDSVSEDQRTESTKETVKTPQAEKESAGEQCHSQDVLLKQNKKDTDISSSDSSEASDTGTVVNKS</sequence>
<evidence type="ECO:0000256" key="3">
    <source>
        <dbReference type="ARBA" id="ARBA00023180"/>
    </source>
</evidence>
<evidence type="ECO:0000256" key="4">
    <source>
        <dbReference type="SAM" id="MobiDB-lite"/>
    </source>
</evidence>
<dbReference type="SUPFAM" id="SSF53474">
    <property type="entry name" value="alpha/beta-Hydrolases"/>
    <property type="match status" value="1"/>
</dbReference>
<gene>
    <name evidence="8" type="primary">LOC108743163</name>
</gene>
<feature type="compositionally biased region" description="Polar residues" evidence="4">
    <location>
        <begin position="1150"/>
        <end position="1184"/>
    </location>
</feature>
<dbReference type="RefSeq" id="XP_018334127.1">
    <property type="nucleotide sequence ID" value="XM_018478625.2"/>
</dbReference>
<dbReference type="PANTHER" id="PTHR43903">
    <property type="entry name" value="NEUROLIGIN"/>
    <property type="match status" value="1"/>
</dbReference>
<feature type="compositionally biased region" description="Basic and acidic residues" evidence="4">
    <location>
        <begin position="1238"/>
        <end position="1259"/>
    </location>
</feature>
<feature type="compositionally biased region" description="Basic residues" evidence="4">
    <location>
        <begin position="868"/>
        <end position="881"/>
    </location>
</feature>
<dbReference type="Pfam" id="PF00135">
    <property type="entry name" value="COesterase"/>
    <property type="match status" value="1"/>
</dbReference>